<reference evidence="1" key="1">
    <citation type="submission" date="2018-02" db="EMBL/GenBank/DDBJ databases">
        <title>Rhizophora mucronata_Transcriptome.</title>
        <authorList>
            <person name="Meera S.P."/>
            <person name="Sreeshan A."/>
            <person name="Augustine A."/>
        </authorList>
    </citation>
    <scope>NUCLEOTIDE SEQUENCE</scope>
    <source>
        <tissue evidence="1">Leaf</tissue>
    </source>
</reference>
<dbReference type="EMBL" id="GGEC01071208">
    <property type="protein sequence ID" value="MBX51692.1"/>
    <property type="molecule type" value="Transcribed_RNA"/>
</dbReference>
<accession>A0A2P2PAF3</accession>
<name>A0A2P2PAF3_RHIMU</name>
<organism evidence="1">
    <name type="scientific">Rhizophora mucronata</name>
    <name type="common">Asiatic mangrove</name>
    <dbReference type="NCBI Taxonomy" id="61149"/>
    <lineage>
        <taxon>Eukaryota</taxon>
        <taxon>Viridiplantae</taxon>
        <taxon>Streptophyta</taxon>
        <taxon>Embryophyta</taxon>
        <taxon>Tracheophyta</taxon>
        <taxon>Spermatophyta</taxon>
        <taxon>Magnoliopsida</taxon>
        <taxon>eudicotyledons</taxon>
        <taxon>Gunneridae</taxon>
        <taxon>Pentapetalae</taxon>
        <taxon>rosids</taxon>
        <taxon>fabids</taxon>
        <taxon>Malpighiales</taxon>
        <taxon>Rhizophoraceae</taxon>
        <taxon>Rhizophora</taxon>
    </lineage>
</organism>
<dbReference type="AlphaFoldDB" id="A0A2P2PAF3"/>
<protein>
    <submittedName>
        <fullName evidence="1">Uncharacterized protein</fullName>
    </submittedName>
</protein>
<proteinExistence type="predicted"/>
<evidence type="ECO:0000313" key="1">
    <source>
        <dbReference type="EMBL" id="MBX51692.1"/>
    </source>
</evidence>
<sequence length="31" mass="3474">MQAIIVTFCSHFFLIPIVNVTLPLTNKSVIN</sequence>